<dbReference type="CDD" id="cd05228">
    <property type="entry name" value="AR_FR_like_1_SDR_e"/>
    <property type="match status" value="1"/>
</dbReference>
<dbReference type="RefSeq" id="WP_167221527.1">
    <property type="nucleotide sequence ID" value="NZ_VUYU01000002.1"/>
</dbReference>
<dbReference type="InterPro" id="IPR036291">
    <property type="entry name" value="NAD(P)-bd_dom_sf"/>
</dbReference>
<sequence length="342" mass="37394">MNTNTQLRSAFVTGATGLLGNNLVRELIGRGVSVKALVRSLEKGRQQFGELEGIELVLGDMADVPAFADKLRGCDVVFHTAAFFRDNYKGGSHWQELKRINVDGTRSLIEHAYGGGARRFVQTSSIAVLNGEPGAPIDESCLRELDDADDYYRSKILADQAVLDFLESHPEMHASLVLPGWMWGPADIGPTSSGQFVNDVVLGKLPGLVPGSFSVVDARDVAQAHIAAALHGQRGGRYLAAGRHMTMRQLVPMLGKIAGVKTPERNLPLPLLYALAAVQELYARITGKPVLLSLATVRLMVKEAGRSHFNHAKSERELALKFRPLEQTMADTVAWYRSHGWF</sequence>
<accession>A0ABX0LJF4</accession>
<evidence type="ECO:0000259" key="1">
    <source>
        <dbReference type="Pfam" id="PF01370"/>
    </source>
</evidence>
<evidence type="ECO:0000313" key="2">
    <source>
        <dbReference type="EMBL" id="NHZ32580.1"/>
    </source>
</evidence>
<dbReference type="InterPro" id="IPR051783">
    <property type="entry name" value="NAD(P)-dependent_oxidoreduct"/>
</dbReference>
<dbReference type="EMBL" id="VUYU01000002">
    <property type="protein sequence ID" value="NHZ32580.1"/>
    <property type="molecule type" value="Genomic_DNA"/>
</dbReference>
<feature type="domain" description="NAD-dependent epimerase/dehydratase" evidence="1">
    <location>
        <begin position="11"/>
        <end position="238"/>
    </location>
</feature>
<dbReference type="Gene3D" id="3.40.50.720">
    <property type="entry name" value="NAD(P)-binding Rossmann-like Domain"/>
    <property type="match status" value="1"/>
</dbReference>
<dbReference type="Pfam" id="PF01370">
    <property type="entry name" value="Epimerase"/>
    <property type="match status" value="1"/>
</dbReference>
<dbReference type="InterPro" id="IPR001509">
    <property type="entry name" value="Epimerase_deHydtase"/>
</dbReference>
<dbReference type="SUPFAM" id="SSF51735">
    <property type="entry name" value="NAD(P)-binding Rossmann-fold domains"/>
    <property type="match status" value="1"/>
</dbReference>
<protein>
    <submittedName>
        <fullName evidence="2">SDR family oxidoreductase</fullName>
    </submittedName>
</protein>
<reference evidence="2 3" key="1">
    <citation type="submission" date="2019-09" db="EMBL/GenBank/DDBJ databases">
        <title>Taxonomy of Antarctic Massilia spp.: description of Massilia rubra sp. nov., Massilia aquatica sp. nov., Massilia mucilaginosa sp. nov., Massilia frigida sp. nov. isolated from streams, lakes and regoliths.</title>
        <authorList>
            <person name="Holochova P."/>
            <person name="Sedlacek I."/>
            <person name="Kralova S."/>
            <person name="Maslanova I."/>
            <person name="Busse H.-J."/>
            <person name="Stankova E."/>
            <person name="Vrbovska V."/>
            <person name="Kovarovic V."/>
            <person name="Bartak M."/>
            <person name="Svec P."/>
            <person name="Pantucek R."/>
        </authorList>
    </citation>
    <scope>NUCLEOTIDE SEQUENCE [LARGE SCALE GENOMIC DNA]</scope>
    <source>
        <strain evidence="2 3">CCM 8692</strain>
    </source>
</reference>
<gene>
    <name evidence="2" type="ORF">F0185_03105</name>
</gene>
<dbReference type="PANTHER" id="PTHR48079">
    <property type="entry name" value="PROTEIN YEEZ"/>
    <property type="match status" value="1"/>
</dbReference>
<dbReference type="Proteomes" id="UP000785613">
    <property type="component" value="Unassembled WGS sequence"/>
</dbReference>
<dbReference type="PANTHER" id="PTHR48079:SF6">
    <property type="entry name" value="NAD(P)-BINDING DOMAIN-CONTAINING PROTEIN-RELATED"/>
    <property type="match status" value="1"/>
</dbReference>
<comment type="caution">
    <text evidence="2">The sequence shown here is derived from an EMBL/GenBank/DDBJ whole genome shotgun (WGS) entry which is preliminary data.</text>
</comment>
<proteinExistence type="predicted"/>
<keyword evidence="3" id="KW-1185">Reference proteome</keyword>
<name>A0ABX0LJF4_9BURK</name>
<organism evidence="2 3">
    <name type="scientific">Massilia rubra</name>
    <dbReference type="NCBI Taxonomy" id="2607910"/>
    <lineage>
        <taxon>Bacteria</taxon>
        <taxon>Pseudomonadati</taxon>
        <taxon>Pseudomonadota</taxon>
        <taxon>Betaproteobacteria</taxon>
        <taxon>Burkholderiales</taxon>
        <taxon>Oxalobacteraceae</taxon>
        <taxon>Telluria group</taxon>
        <taxon>Massilia</taxon>
    </lineage>
</organism>
<evidence type="ECO:0000313" key="3">
    <source>
        <dbReference type="Proteomes" id="UP000785613"/>
    </source>
</evidence>